<dbReference type="NCBIfam" id="TIGR00222">
    <property type="entry name" value="panB"/>
    <property type="match status" value="1"/>
</dbReference>
<reference evidence="10 11" key="1">
    <citation type="journal article" date="2014" name="Front. Microbiol.">
        <title>Population and genomic analysis of the genus Halorubrum.</title>
        <authorList>
            <person name="Fullmer M.S."/>
            <person name="Soucy S.M."/>
            <person name="Swithers K.S."/>
            <person name="Makkay A.M."/>
            <person name="Wheeler R."/>
            <person name="Ventosa A."/>
            <person name="Gogarten J.P."/>
            <person name="Papke R.T."/>
        </authorList>
    </citation>
    <scope>NUCLEOTIDE SEQUENCE [LARGE SCALE GENOMIC DNA]</scope>
    <source>
        <strain evidence="10 11">Cb34</strain>
    </source>
</reference>
<dbReference type="FunFam" id="3.20.20.60:FF:000003">
    <property type="entry name" value="3-methyl-2-oxobutanoate hydroxymethyltransferase"/>
    <property type="match status" value="1"/>
</dbReference>
<feature type="compositionally biased region" description="Basic and acidic residues" evidence="9">
    <location>
        <begin position="254"/>
        <end position="273"/>
    </location>
</feature>
<feature type="binding site" evidence="5 7">
    <location>
        <position position="109"/>
    </location>
    <ligand>
        <name>3-methyl-2-oxobutanoate</name>
        <dbReference type="ChEBI" id="CHEBI:11851"/>
    </ligand>
</feature>
<keyword evidence="5 8" id="KW-0460">Magnesium</keyword>
<dbReference type="GO" id="GO:0032259">
    <property type="term" value="P:methylation"/>
    <property type="evidence" value="ECO:0007669"/>
    <property type="project" value="UniProtKB-KW"/>
</dbReference>
<dbReference type="GO" id="GO:0015940">
    <property type="term" value="P:pantothenate biosynthetic process"/>
    <property type="evidence" value="ECO:0007669"/>
    <property type="project" value="UniProtKB-UniRule"/>
</dbReference>
<dbReference type="UniPathway" id="UPA00241"/>
<dbReference type="InterPro" id="IPR003700">
    <property type="entry name" value="Pantoate_hydroxy_MeTrfase"/>
</dbReference>
<comment type="cofactor">
    <cofactor evidence="5 8">
        <name>Mg(2+)</name>
        <dbReference type="ChEBI" id="CHEBI:18420"/>
    </cofactor>
    <text evidence="5 8">Binds 1 Mg(2+) ion per subunit.</text>
</comment>
<evidence type="ECO:0000256" key="9">
    <source>
        <dbReference type="SAM" id="MobiDB-lite"/>
    </source>
</evidence>
<comment type="function">
    <text evidence="5">Catalyzes the reversible reaction in which hydroxymethyl group from 5,10-methylenetetrahydrofolate is transferred onto alpha-ketoisovalerate to form ketopantoate.</text>
</comment>
<dbReference type="GO" id="GO:0003864">
    <property type="term" value="F:3-methyl-2-oxobutanoate hydroxymethyltransferase activity"/>
    <property type="evidence" value="ECO:0007669"/>
    <property type="project" value="UniProtKB-UniRule"/>
</dbReference>
<dbReference type="SUPFAM" id="SSF51621">
    <property type="entry name" value="Phosphoenolpyruvate/pyruvate domain"/>
    <property type="match status" value="1"/>
</dbReference>
<gene>
    <name evidence="5" type="primary">panB</name>
    <name evidence="10" type="ORF">DJ70_13705</name>
</gene>
<protein>
    <recommendedName>
        <fullName evidence="5">3-methyl-2-oxobutanoate hydroxymethyltransferase</fullName>
        <ecNumber evidence="5">2.1.2.11</ecNumber>
    </recommendedName>
    <alternativeName>
        <fullName evidence="5">Ketopantoate hydroxymethyltransferase</fullName>
        <shortName evidence="5">KPHMT</shortName>
    </alternativeName>
</protein>
<feature type="active site" description="Proton acceptor" evidence="5 6">
    <location>
        <position position="178"/>
    </location>
</feature>
<dbReference type="Proteomes" id="UP000216308">
    <property type="component" value="Unassembled WGS sequence"/>
</dbReference>
<keyword evidence="5 8" id="KW-0479">Metal-binding</keyword>
<evidence type="ECO:0000256" key="1">
    <source>
        <dbReference type="ARBA" id="ARBA00005033"/>
    </source>
</evidence>
<comment type="similarity">
    <text evidence="2 5">Belongs to the PanB family.</text>
</comment>
<feature type="binding site" evidence="5 8">
    <location>
        <position position="79"/>
    </location>
    <ligand>
        <name>Mg(2+)</name>
        <dbReference type="ChEBI" id="CHEBI:18420"/>
    </ligand>
</feature>
<name>A0A256IDB8_9EURY</name>
<evidence type="ECO:0000313" key="11">
    <source>
        <dbReference type="Proteomes" id="UP000216308"/>
    </source>
</evidence>
<comment type="caution">
    <text evidence="10">The sequence shown here is derived from an EMBL/GenBank/DDBJ whole genome shotgun (WGS) entry which is preliminary data.</text>
</comment>
<dbReference type="GO" id="GO:0005737">
    <property type="term" value="C:cytoplasm"/>
    <property type="evidence" value="ECO:0007669"/>
    <property type="project" value="UniProtKB-SubCell"/>
</dbReference>
<evidence type="ECO:0000313" key="10">
    <source>
        <dbReference type="EMBL" id="OYR54539.1"/>
    </source>
</evidence>
<feature type="binding site" evidence="5 8">
    <location>
        <position position="111"/>
    </location>
    <ligand>
        <name>Mg(2+)</name>
        <dbReference type="ChEBI" id="CHEBI:18420"/>
    </ligand>
</feature>
<accession>A0A256IDB8</accession>
<dbReference type="EC" id="2.1.2.11" evidence="5"/>
<evidence type="ECO:0000256" key="4">
    <source>
        <dbReference type="ARBA" id="ARBA00022993"/>
    </source>
</evidence>
<proteinExistence type="inferred from homology"/>
<dbReference type="PIRSF" id="PIRSF000388">
    <property type="entry name" value="Pantoate_hydroxy_MeTrfase"/>
    <property type="match status" value="1"/>
</dbReference>
<dbReference type="AlphaFoldDB" id="A0A256IDB8"/>
<dbReference type="CDD" id="cd06557">
    <property type="entry name" value="KPHMT-like"/>
    <property type="match status" value="1"/>
</dbReference>
<evidence type="ECO:0000256" key="2">
    <source>
        <dbReference type="ARBA" id="ARBA00008676"/>
    </source>
</evidence>
<keyword evidence="4 5" id="KW-0173">Coenzyme A biosynthesis</keyword>
<dbReference type="PANTHER" id="PTHR20881:SF0">
    <property type="entry name" value="3-METHYL-2-OXOBUTANOATE HYDROXYMETHYLTRANSFERASE"/>
    <property type="match status" value="1"/>
</dbReference>
<keyword evidence="3 5" id="KW-0808">Transferase</keyword>
<comment type="pathway">
    <text evidence="5">Cofactor biosynthesis; coenzyme A biosynthesis.</text>
</comment>
<dbReference type="HAMAP" id="MF_00156">
    <property type="entry name" value="PanB"/>
    <property type="match status" value="1"/>
</dbReference>
<feature type="binding site" evidence="5 7">
    <location>
        <begin position="40"/>
        <end position="41"/>
    </location>
    <ligand>
        <name>3-methyl-2-oxobutanoate</name>
        <dbReference type="ChEBI" id="CHEBI:11851"/>
    </ligand>
</feature>
<dbReference type="RefSeq" id="WP_094533937.1">
    <property type="nucleotide sequence ID" value="NZ_NHPJ01000119.1"/>
</dbReference>
<dbReference type="GO" id="GO:0000287">
    <property type="term" value="F:magnesium ion binding"/>
    <property type="evidence" value="ECO:0007669"/>
    <property type="project" value="TreeGrafter"/>
</dbReference>
<dbReference type="NCBIfam" id="NF001452">
    <property type="entry name" value="PRK00311.1"/>
    <property type="match status" value="1"/>
</dbReference>
<comment type="pathway">
    <text evidence="1">Cofactor biosynthesis; (R)-pantothenate biosynthesis; (R)-pantoate from 3-methyl-2-oxobutanoate: step 1/2.</text>
</comment>
<dbReference type="GO" id="GO:0015937">
    <property type="term" value="P:coenzyme A biosynthetic process"/>
    <property type="evidence" value="ECO:0007669"/>
    <property type="project" value="UniProtKB-UniRule"/>
</dbReference>
<evidence type="ECO:0000256" key="3">
    <source>
        <dbReference type="ARBA" id="ARBA00022679"/>
    </source>
</evidence>
<dbReference type="Pfam" id="PF02548">
    <property type="entry name" value="Pantoate_transf"/>
    <property type="match status" value="1"/>
</dbReference>
<evidence type="ECO:0000256" key="7">
    <source>
        <dbReference type="PIRSR" id="PIRSR000388-2"/>
    </source>
</evidence>
<dbReference type="GO" id="GO:0008168">
    <property type="term" value="F:methyltransferase activity"/>
    <property type="evidence" value="ECO:0007669"/>
    <property type="project" value="UniProtKB-KW"/>
</dbReference>
<comment type="subunit">
    <text evidence="5">Homodecamer; pentamer of dimers.</text>
</comment>
<dbReference type="OrthoDB" id="8414at2157"/>
<dbReference type="EMBL" id="NHPJ01000119">
    <property type="protein sequence ID" value="OYR54539.1"/>
    <property type="molecule type" value="Genomic_DNA"/>
</dbReference>
<feature type="binding site" evidence="5 7">
    <location>
        <position position="79"/>
    </location>
    <ligand>
        <name>3-methyl-2-oxobutanoate</name>
        <dbReference type="ChEBI" id="CHEBI:11851"/>
    </ligand>
</feature>
<feature type="binding site" evidence="5 8">
    <location>
        <position position="40"/>
    </location>
    <ligand>
        <name>Mg(2+)</name>
        <dbReference type="ChEBI" id="CHEBI:18420"/>
    </ligand>
</feature>
<organism evidence="10 11">
    <name type="scientific">Halorubrum halodurans</name>
    <dbReference type="NCBI Taxonomy" id="1383851"/>
    <lineage>
        <taxon>Archaea</taxon>
        <taxon>Methanobacteriati</taxon>
        <taxon>Methanobacteriota</taxon>
        <taxon>Stenosarchaea group</taxon>
        <taxon>Halobacteria</taxon>
        <taxon>Halobacteriales</taxon>
        <taxon>Haloferacaceae</taxon>
        <taxon>Halorubrum</taxon>
    </lineage>
</organism>
<comment type="catalytic activity">
    <reaction evidence="5">
        <text>(6R)-5,10-methylene-5,6,7,8-tetrahydrofolate + 3-methyl-2-oxobutanoate + H2O = 2-dehydropantoate + (6S)-5,6,7,8-tetrahydrofolate</text>
        <dbReference type="Rhea" id="RHEA:11824"/>
        <dbReference type="ChEBI" id="CHEBI:11561"/>
        <dbReference type="ChEBI" id="CHEBI:11851"/>
        <dbReference type="ChEBI" id="CHEBI:15377"/>
        <dbReference type="ChEBI" id="CHEBI:15636"/>
        <dbReference type="ChEBI" id="CHEBI:57453"/>
        <dbReference type="EC" id="2.1.2.11"/>
    </reaction>
</comment>
<evidence type="ECO:0000256" key="6">
    <source>
        <dbReference type="PIRSR" id="PIRSR000388-1"/>
    </source>
</evidence>
<sequence>MTTTRGLRDREEPITMLTAYDAQTAAVVDEAGIDVVLVGDSMGNTALGYDSTLPVTMADVRSRTAAVARAVEDALVVADMPFLSFGLEEAESVRNAGELLKEADADAVKIESGPHTVETTRRMTEVGIPVMAHLGLTPQHVNRLGGYTRQGTDEEAAAEILDLARAHEEAGAFALVLEHVPSNLAAAVTEALETPTIGIGAGADCDGQVLVVDDVIGLGEWSPPFSRQFGDVRGEMERAIEDYRDAVETGEFPGEEHAHVEEDLEDVYRPDDG</sequence>
<dbReference type="InterPro" id="IPR015813">
    <property type="entry name" value="Pyrv/PenolPyrv_kinase-like_dom"/>
</dbReference>
<feature type="region of interest" description="Disordered" evidence="9">
    <location>
        <begin position="251"/>
        <end position="273"/>
    </location>
</feature>
<evidence type="ECO:0000256" key="5">
    <source>
        <dbReference type="HAMAP-Rule" id="MF_00156"/>
    </source>
</evidence>
<comment type="subcellular location">
    <subcellularLocation>
        <location evidence="5">Cytoplasm</location>
    </subcellularLocation>
</comment>
<keyword evidence="11" id="KW-1185">Reference proteome</keyword>
<dbReference type="InterPro" id="IPR040442">
    <property type="entry name" value="Pyrv_kinase-like_dom_sf"/>
</dbReference>
<dbReference type="Gene3D" id="3.20.20.60">
    <property type="entry name" value="Phosphoenolpyruvate-binding domains"/>
    <property type="match status" value="1"/>
</dbReference>
<dbReference type="PANTHER" id="PTHR20881">
    <property type="entry name" value="3-METHYL-2-OXOBUTANOATE HYDROXYMETHYLTRANSFERASE"/>
    <property type="match status" value="1"/>
</dbReference>
<evidence type="ECO:0000256" key="8">
    <source>
        <dbReference type="PIRSR" id="PIRSR000388-3"/>
    </source>
</evidence>
<keyword evidence="5" id="KW-0963">Cytoplasm</keyword>
<keyword evidence="10" id="KW-0489">Methyltransferase</keyword>